<dbReference type="GO" id="GO:0005634">
    <property type="term" value="C:nucleus"/>
    <property type="evidence" value="ECO:0007669"/>
    <property type="project" value="UniProtKB-SubCell"/>
</dbReference>
<feature type="region of interest" description="Disordered" evidence="9">
    <location>
        <begin position="37"/>
        <end position="80"/>
    </location>
</feature>
<evidence type="ECO:0000256" key="5">
    <source>
        <dbReference type="ARBA" id="ARBA00023125"/>
    </source>
</evidence>
<dbReference type="InParanoid" id="A0A165LR20"/>
<dbReference type="Proteomes" id="UP000077266">
    <property type="component" value="Unassembled WGS sequence"/>
</dbReference>
<feature type="domain" description="Xylanolytic transcriptional activator regulatory" evidence="10">
    <location>
        <begin position="122"/>
        <end position="253"/>
    </location>
</feature>
<proteinExistence type="predicted"/>
<feature type="coiled-coil region" evidence="8">
    <location>
        <begin position="1"/>
        <end position="35"/>
    </location>
</feature>
<keyword evidence="7" id="KW-0539">Nucleus</keyword>
<keyword evidence="4" id="KW-0805">Transcription regulation</keyword>
<evidence type="ECO:0000256" key="1">
    <source>
        <dbReference type="ARBA" id="ARBA00004123"/>
    </source>
</evidence>
<dbReference type="AlphaFoldDB" id="A0A165LR20"/>
<evidence type="ECO:0000256" key="3">
    <source>
        <dbReference type="ARBA" id="ARBA00022833"/>
    </source>
</evidence>
<dbReference type="PANTHER" id="PTHR47782">
    <property type="entry name" value="ZN(II)2CYS6 TRANSCRIPTION FACTOR (EUROFUNG)-RELATED"/>
    <property type="match status" value="1"/>
</dbReference>
<dbReference type="InterPro" id="IPR007219">
    <property type="entry name" value="XnlR_reg_dom"/>
</dbReference>
<keyword evidence="3" id="KW-0862">Zinc</keyword>
<evidence type="ECO:0000256" key="8">
    <source>
        <dbReference type="SAM" id="Coils"/>
    </source>
</evidence>
<evidence type="ECO:0000313" key="11">
    <source>
        <dbReference type="EMBL" id="KZV98201.1"/>
    </source>
</evidence>
<keyword evidence="8" id="KW-0175">Coiled coil</keyword>
<dbReference type="GO" id="GO:0043565">
    <property type="term" value="F:sequence-specific DNA binding"/>
    <property type="evidence" value="ECO:0007669"/>
    <property type="project" value="TreeGrafter"/>
</dbReference>
<dbReference type="GO" id="GO:0045944">
    <property type="term" value="P:positive regulation of transcription by RNA polymerase II"/>
    <property type="evidence" value="ECO:0007669"/>
    <property type="project" value="TreeGrafter"/>
</dbReference>
<feature type="compositionally biased region" description="Low complexity" evidence="9">
    <location>
        <begin position="42"/>
        <end position="67"/>
    </location>
</feature>
<comment type="subcellular location">
    <subcellularLocation>
        <location evidence="1">Nucleus</location>
    </subcellularLocation>
</comment>
<organism evidence="11 12">
    <name type="scientific">Exidia glandulosa HHB12029</name>
    <dbReference type="NCBI Taxonomy" id="1314781"/>
    <lineage>
        <taxon>Eukaryota</taxon>
        <taxon>Fungi</taxon>
        <taxon>Dikarya</taxon>
        <taxon>Basidiomycota</taxon>
        <taxon>Agaricomycotina</taxon>
        <taxon>Agaricomycetes</taxon>
        <taxon>Auriculariales</taxon>
        <taxon>Exidiaceae</taxon>
        <taxon>Exidia</taxon>
    </lineage>
</organism>
<gene>
    <name evidence="11" type="ORF">EXIGLDRAFT_763694</name>
</gene>
<dbReference type="GO" id="GO:0006351">
    <property type="term" value="P:DNA-templated transcription"/>
    <property type="evidence" value="ECO:0007669"/>
    <property type="project" value="InterPro"/>
</dbReference>
<dbReference type="GO" id="GO:0000981">
    <property type="term" value="F:DNA-binding transcription factor activity, RNA polymerase II-specific"/>
    <property type="evidence" value="ECO:0007669"/>
    <property type="project" value="TreeGrafter"/>
</dbReference>
<reference evidence="11 12" key="1">
    <citation type="journal article" date="2016" name="Mol. Biol. Evol.">
        <title>Comparative Genomics of Early-Diverging Mushroom-Forming Fungi Provides Insights into the Origins of Lignocellulose Decay Capabilities.</title>
        <authorList>
            <person name="Nagy L.G."/>
            <person name="Riley R."/>
            <person name="Tritt A."/>
            <person name="Adam C."/>
            <person name="Daum C."/>
            <person name="Floudas D."/>
            <person name="Sun H."/>
            <person name="Yadav J.S."/>
            <person name="Pangilinan J."/>
            <person name="Larsson K.H."/>
            <person name="Matsuura K."/>
            <person name="Barry K."/>
            <person name="Labutti K."/>
            <person name="Kuo R."/>
            <person name="Ohm R.A."/>
            <person name="Bhattacharya S.S."/>
            <person name="Shirouzu T."/>
            <person name="Yoshinaga Y."/>
            <person name="Martin F.M."/>
            <person name="Grigoriev I.V."/>
            <person name="Hibbett D.S."/>
        </authorList>
    </citation>
    <scope>NUCLEOTIDE SEQUENCE [LARGE SCALE GENOMIC DNA]</scope>
    <source>
        <strain evidence="11 12">HHB12029</strain>
    </source>
</reference>
<protein>
    <recommendedName>
        <fullName evidence="10">Xylanolytic transcriptional activator regulatory domain-containing protein</fullName>
    </recommendedName>
</protein>
<evidence type="ECO:0000259" key="10">
    <source>
        <dbReference type="Pfam" id="PF04082"/>
    </source>
</evidence>
<dbReference type="GO" id="GO:0008270">
    <property type="term" value="F:zinc ion binding"/>
    <property type="evidence" value="ECO:0007669"/>
    <property type="project" value="InterPro"/>
</dbReference>
<evidence type="ECO:0000256" key="2">
    <source>
        <dbReference type="ARBA" id="ARBA00022723"/>
    </source>
</evidence>
<dbReference type="InterPro" id="IPR052202">
    <property type="entry name" value="Yeast_MetPath_Reg"/>
</dbReference>
<evidence type="ECO:0000256" key="6">
    <source>
        <dbReference type="ARBA" id="ARBA00023163"/>
    </source>
</evidence>
<accession>A0A165LR20</accession>
<evidence type="ECO:0000256" key="7">
    <source>
        <dbReference type="ARBA" id="ARBA00023242"/>
    </source>
</evidence>
<dbReference type="EMBL" id="KV425921">
    <property type="protein sequence ID" value="KZV98201.1"/>
    <property type="molecule type" value="Genomic_DNA"/>
</dbReference>
<dbReference type="PANTHER" id="PTHR47782:SF1">
    <property type="entry name" value="PYRIMIDINE PATHWAY REGULATORY PROTEIN 1"/>
    <property type="match status" value="1"/>
</dbReference>
<dbReference type="OrthoDB" id="3362851at2759"/>
<evidence type="ECO:0000256" key="9">
    <source>
        <dbReference type="SAM" id="MobiDB-lite"/>
    </source>
</evidence>
<evidence type="ECO:0000313" key="12">
    <source>
        <dbReference type="Proteomes" id="UP000077266"/>
    </source>
</evidence>
<sequence>MQAEEIKVRRRKAQIKRLEEHVDVLQLKIRELESVQEVQHQTSVSTAPPTGTATTSSSSSTTLGGSARRQAGRTVSPELTREQTTQLAAMFLPHAGQFRLPVSTTSSYLPVLRPRGCPLADAVFAIASFFASPNSPWTGYDEAFFERALTALCGSEVPKLRKIQGHALLASYAFLRAQPRRDTTTQYWAQQTHRQTSAAMYVATMLGLHRIPPSENGREEDRETWWMVYALDRALAPIWGVSSGPRDSSISTTFERQEEGGSGLAGLREVGTDGETRFSLHVKTLSLRAQAYEVIQSHEPDRHIPQSYWTKFYAATETLSRLGGAEDASTRLVAQSTLVALYGLINDREPAMLAIDAIVEALAVVDTEGFQTLDPIVEFCLRDVAQFLENDQELFGVDDVAENRLQAVVGAIATLEQVYHP</sequence>
<name>A0A165LR20_EXIGL</name>
<keyword evidence="2" id="KW-0479">Metal-binding</keyword>
<keyword evidence="6" id="KW-0804">Transcription</keyword>
<keyword evidence="12" id="KW-1185">Reference proteome</keyword>
<keyword evidence="5" id="KW-0238">DNA-binding</keyword>
<evidence type="ECO:0000256" key="4">
    <source>
        <dbReference type="ARBA" id="ARBA00023015"/>
    </source>
</evidence>
<dbReference type="Pfam" id="PF04082">
    <property type="entry name" value="Fungal_trans"/>
    <property type="match status" value="1"/>
</dbReference>
<dbReference type="CDD" id="cd12148">
    <property type="entry name" value="fungal_TF_MHR"/>
    <property type="match status" value="1"/>
</dbReference>